<protein>
    <recommendedName>
        <fullName evidence="4">Flagellar protein FliL</fullName>
    </recommendedName>
</protein>
<name>A0ABV4MR28_9VIBR</name>
<keyword evidence="1" id="KW-1133">Transmembrane helix</keyword>
<keyword evidence="3" id="KW-1185">Reference proteome</keyword>
<evidence type="ECO:0008006" key="4">
    <source>
        <dbReference type="Google" id="ProtNLM"/>
    </source>
</evidence>
<feature type="transmembrane region" description="Helical" evidence="1">
    <location>
        <begin position="12"/>
        <end position="38"/>
    </location>
</feature>
<keyword evidence="1" id="KW-0812">Transmembrane</keyword>
<dbReference type="RefSeq" id="WP_372121863.1">
    <property type="nucleotide sequence ID" value="NZ_JBFSSG010000001.1"/>
</dbReference>
<accession>A0ABV4MR28</accession>
<evidence type="ECO:0000313" key="3">
    <source>
        <dbReference type="Proteomes" id="UP001570071"/>
    </source>
</evidence>
<gene>
    <name evidence="2" type="ORF">AB6D66_00900</name>
</gene>
<reference evidence="2 3" key="1">
    <citation type="journal article" date="2024" name="ISME J.">
        <title>Tailless and filamentous prophages are predominant in marine Vibrio.</title>
        <authorList>
            <person name="Steensen K."/>
            <person name="Seneca J."/>
            <person name="Bartlau N."/>
            <person name="Yu X.A."/>
            <person name="Hussain F.A."/>
            <person name="Polz M.F."/>
        </authorList>
    </citation>
    <scope>NUCLEOTIDE SEQUENCE [LARGE SCALE GENOMIC DNA]</scope>
    <source>
        <strain evidence="2 3">10N.239.312.F12</strain>
    </source>
</reference>
<keyword evidence="1" id="KW-0472">Membrane</keyword>
<dbReference type="EMBL" id="JBFSSG010000001">
    <property type="protein sequence ID" value="MEZ8719604.1"/>
    <property type="molecule type" value="Genomic_DNA"/>
</dbReference>
<dbReference type="Proteomes" id="UP001570071">
    <property type="component" value="Unassembled WGS sequence"/>
</dbReference>
<proteinExistence type="predicted"/>
<comment type="caution">
    <text evidence="2">The sequence shown here is derived from an EMBL/GenBank/DDBJ whole genome shotgun (WGS) entry which is preliminary data.</text>
</comment>
<evidence type="ECO:0000256" key="1">
    <source>
        <dbReference type="SAM" id="Phobius"/>
    </source>
</evidence>
<evidence type="ECO:0000313" key="2">
    <source>
        <dbReference type="EMBL" id="MEZ8719604.1"/>
    </source>
</evidence>
<organism evidence="2 3">
    <name type="scientific">Vibrio pomeroyi</name>
    <dbReference type="NCBI Taxonomy" id="198832"/>
    <lineage>
        <taxon>Bacteria</taxon>
        <taxon>Pseudomonadati</taxon>
        <taxon>Pseudomonadota</taxon>
        <taxon>Gammaproteobacteria</taxon>
        <taxon>Vibrionales</taxon>
        <taxon>Vibrionaceae</taxon>
        <taxon>Vibrio</taxon>
    </lineage>
</organism>
<sequence length="213" mass="24409">MKKTRTPKRGPSIVKLIFSLSSLVIGAAALAIGSYVLLKTSGNFQVRDKNIKQLSSVETLTPPNFDTFPDFIKAMPLKPRDLDDDSNGLRDDLQIYIAYKYPNDAVARSALIQLASVTDKLTSVHNRTRIDKLARLLHDEREALKCFYDNRFDDSDLEELRSKIFNIASKKDSYEYAINRRNEIPDNLNFEELREPCDLLILGNERSLQEWKP</sequence>